<dbReference type="InterPro" id="IPR050639">
    <property type="entry name" value="SSR_resolvase"/>
</dbReference>
<protein>
    <submittedName>
        <fullName evidence="2">Recombinase family protein</fullName>
    </submittedName>
</protein>
<evidence type="ECO:0000313" key="3">
    <source>
        <dbReference type="Proteomes" id="UP000293142"/>
    </source>
</evidence>
<dbReference type="PANTHER" id="PTHR30461">
    <property type="entry name" value="DNA-INVERTASE FROM LAMBDOID PROPHAGE"/>
    <property type="match status" value="1"/>
</dbReference>
<organism evidence="2 3">
    <name type="scientific">Paenibacillus thalictri</name>
    <dbReference type="NCBI Taxonomy" id="2527873"/>
    <lineage>
        <taxon>Bacteria</taxon>
        <taxon>Bacillati</taxon>
        <taxon>Bacillota</taxon>
        <taxon>Bacilli</taxon>
        <taxon>Bacillales</taxon>
        <taxon>Paenibacillaceae</taxon>
        <taxon>Paenibacillus</taxon>
    </lineage>
</organism>
<dbReference type="Gene3D" id="3.40.50.1390">
    <property type="entry name" value="Resolvase, N-terminal catalytic domain"/>
    <property type="match status" value="1"/>
</dbReference>
<reference evidence="2 3" key="1">
    <citation type="submission" date="2019-02" db="EMBL/GenBank/DDBJ databases">
        <title>Paenibacillus sp. nov., isolated from surface-sterilized tissue of Thalictrum simplex L.</title>
        <authorList>
            <person name="Tuo L."/>
        </authorList>
    </citation>
    <scope>NUCLEOTIDE SEQUENCE [LARGE SCALE GENOMIC DNA]</scope>
    <source>
        <strain evidence="2 3">N2SHLJ1</strain>
    </source>
</reference>
<comment type="caution">
    <text evidence="2">The sequence shown here is derived from an EMBL/GenBank/DDBJ whole genome shotgun (WGS) entry which is preliminary data.</text>
</comment>
<dbReference type="InterPro" id="IPR036162">
    <property type="entry name" value="Resolvase-like_N_sf"/>
</dbReference>
<accession>A0A4V2J430</accession>
<dbReference type="Proteomes" id="UP000293142">
    <property type="component" value="Unassembled WGS sequence"/>
</dbReference>
<keyword evidence="3" id="KW-1185">Reference proteome</keyword>
<dbReference type="CDD" id="cd00338">
    <property type="entry name" value="Ser_Recombinase"/>
    <property type="match status" value="1"/>
</dbReference>
<dbReference type="SMART" id="SM00857">
    <property type="entry name" value="Resolvase"/>
    <property type="match status" value="1"/>
</dbReference>
<name>A0A4V2J430_9BACL</name>
<dbReference type="PANTHER" id="PTHR30461:SF23">
    <property type="entry name" value="DNA RECOMBINASE-RELATED"/>
    <property type="match status" value="1"/>
</dbReference>
<sequence>MENQQQACVNKHRVALYIRSNQAETVPNANSTEIQMINLKAQCQQEGKEIVEIYIDEGVSGTDWGQLHSLNRLLREAKEGKFDEVKVYDLSRISRKSIDLLEVASFLGKHKIALYTIAERLDTTSPMGLFALQMMAAIREFDPTRAEATVLINKWGDGNNA</sequence>
<proteinExistence type="predicted"/>
<dbReference type="AlphaFoldDB" id="A0A4V2J430"/>
<feature type="domain" description="Resolvase/invertase-type recombinase catalytic" evidence="1">
    <location>
        <begin position="13"/>
        <end position="161"/>
    </location>
</feature>
<dbReference type="GO" id="GO:0000150">
    <property type="term" value="F:DNA strand exchange activity"/>
    <property type="evidence" value="ECO:0007669"/>
    <property type="project" value="InterPro"/>
</dbReference>
<dbReference type="GO" id="GO:0003677">
    <property type="term" value="F:DNA binding"/>
    <property type="evidence" value="ECO:0007669"/>
    <property type="project" value="InterPro"/>
</dbReference>
<evidence type="ECO:0000313" key="2">
    <source>
        <dbReference type="EMBL" id="TBL77413.1"/>
    </source>
</evidence>
<dbReference type="PROSITE" id="PS51736">
    <property type="entry name" value="RECOMBINASES_3"/>
    <property type="match status" value="1"/>
</dbReference>
<dbReference type="InterPro" id="IPR006119">
    <property type="entry name" value="Resolv_N"/>
</dbReference>
<dbReference type="EMBL" id="SIRE01000012">
    <property type="protein sequence ID" value="TBL77413.1"/>
    <property type="molecule type" value="Genomic_DNA"/>
</dbReference>
<dbReference type="SUPFAM" id="SSF53041">
    <property type="entry name" value="Resolvase-like"/>
    <property type="match status" value="1"/>
</dbReference>
<gene>
    <name evidence="2" type="ORF">EYB31_18255</name>
</gene>
<dbReference type="RefSeq" id="WP_131014803.1">
    <property type="nucleotide sequence ID" value="NZ_SIRE01000012.1"/>
</dbReference>
<dbReference type="Pfam" id="PF00239">
    <property type="entry name" value="Resolvase"/>
    <property type="match status" value="1"/>
</dbReference>
<evidence type="ECO:0000259" key="1">
    <source>
        <dbReference type="PROSITE" id="PS51736"/>
    </source>
</evidence>
<dbReference type="OrthoDB" id="9811097at2"/>